<dbReference type="InterPro" id="IPR023365">
    <property type="entry name" value="Sortase_dom-sf"/>
</dbReference>
<keyword evidence="3" id="KW-0472">Membrane</keyword>
<dbReference type="Pfam" id="PF13151">
    <property type="entry name" value="DUF3990"/>
    <property type="match status" value="1"/>
</dbReference>
<name>A0A7X1ZA64_9LACT</name>
<dbReference type="RefSeq" id="WP_153496262.1">
    <property type="nucleotide sequence ID" value="NZ_CBCRWP010000006.1"/>
</dbReference>
<evidence type="ECO:0000256" key="2">
    <source>
        <dbReference type="PIRSR" id="PIRSR605754-1"/>
    </source>
</evidence>
<protein>
    <submittedName>
        <fullName evidence="4">Class C sortase</fullName>
    </submittedName>
</protein>
<accession>A0A7X1ZA64</accession>
<dbReference type="EMBL" id="WITJ01000008">
    <property type="protein sequence ID" value="MQW39586.1"/>
    <property type="molecule type" value="Genomic_DNA"/>
</dbReference>
<keyword evidence="3" id="KW-0812">Transmembrane</keyword>
<dbReference type="SUPFAM" id="SSF63817">
    <property type="entry name" value="Sortase"/>
    <property type="match status" value="1"/>
</dbReference>
<dbReference type="InterPro" id="IPR042002">
    <property type="entry name" value="Sortase_C"/>
</dbReference>
<feature type="active site" description="Acyl-thioester intermediate" evidence="2">
    <location>
        <position position="226"/>
    </location>
</feature>
<dbReference type="InterPro" id="IPR025051">
    <property type="entry name" value="DUF3990"/>
</dbReference>
<dbReference type="NCBIfam" id="NF033745">
    <property type="entry name" value="class_C_sortase"/>
    <property type="match status" value="1"/>
</dbReference>
<gene>
    <name evidence="4" type="ORF">GHI93_06515</name>
</gene>
<feature type="active site" description="Proton donor/acceptor" evidence="2">
    <location>
        <position position="164"/>
    </location>
</feature>
<dbReference type="InterPro" id="IPR005754">
    <property type="entry name" value="Sortase"/>
</dbReference>
<comment type="caution">
    <text evidence="4">The sequence shown here is derived from an EMBL/GenBank/DDBJ whole genome shotgun (WGS) entry which is preliminary data.</text>
</comment>
<organism evidence="4 5">
    <name type="scientific">Lactococcus hircilactis</name>
    <dbReference type="NCBI Taxonomy" id="1494462"/>
    <lineage>
        <taxon>Bacteria</taxon>
        <taxon>Bacillati</taxon>
        <taxon>Bacillota</taxon>
        <taxon>Bacilli</taxon>
        <taxon>Lactobacillales</taxon>
        <taxon>Streptococcaceae</taxon>
        <taxon>Lactococcus</taxon>
    </lineage>
</organism>
<keyword evidence="3" id="KW-1133">Transmembrane helix</keyword>
<keyword evidence="1" id="KW-0378">Hydrolase</keyword>
<sequence>MKKEQRKKSAKSRTSNRIRTGLSTLFLLIALGVLLYPIIANYLAAKQAVTSVQKFNQEVQKTSQTKVKQIIDDARLYNAKLYNQYVYDASQGIKFTGKIPDYNQTLDIDQKGMMGYISIPQIKVNDVPIYHGDAESTLAIGVGHLQQTSLPIGGINTHTVLAAHSGRVNDTLFTDLDKLKSGDVFYIHTLNIELKYEVINTKIVQPADVSTLSIIKGEDLATLVTCYPTGINNKRLLVTGKRIPLTQVTPSEKISRNKFGYDFWVLAGSSSLALLALLTSLLLLLAKRRRLYHVAQVVLKQPHLADGKVQGEFGAGFYLTTSKKLAQHQAQALEGAVINSYRFVKAKKGLKYLIYYKQTENWEKFVTANLDGQYEGKAHDYVKGPHHTPEIPVKRREMQVVLQSDAAFEHLKFIKSEQVK</sequence>
<dbReference type="AlphaFoldDB" id="A0A7X1ZA64"/>
<evidence type="ECO:0000256" key="1">
    <source>
        <dbReference type="ARBA" id="ARBA00022801"/>
    </source>
</evidence>
<evidence type="ECO:0000313" key="5">
    <source>
        <dbReference type="Proteomes" id="UP000439550"/>
    </source>
</evidence>
<evidence type="ECO:0000313" key="4">
    <source>
        <dbReference type="EMBL" id="MQW39586.1"/>
    </source>
</evidence>
<dbReference type="OrthoDB" id="1648028at2"/>
<proteinExistence type="predicted"/>
<reference evidence="4 5" key="1">
    <citation type="submission" date="2019-10" db="EMBL/GenBank/DDBJ databases">
        <authorList>
            <person name="Dong K."/>
        </authorList>
    </citation>
    <scope>NUCLEOTIDE SEQUENCE [LARGE SCALE GENOMIC DNA]</scope>
    <source>
        <strain evidence="4 5">DSM 28960</strain>
    </source>
</reference>
<dbReference type="CDD" id="cd05827">
    <property type="entry name" value="Sortase_C"/>
    <property type="match status" value="1"/>
</dbReference>
<evidence type="ECO:0000256" key="3">
    <source>
        <dbReference type="SAM" id="Phobius"/>
    </source>
</evidence>
<dbReference type="Proteomes" id="UP000439550">
    <property type="component" value="Unassembled WGS sequence"/>
</dbReference>
<feature type="transmembrane region" description="Helical" evidence="3">
    <location>
        <begin position="263"/>
        <end position="286"/>
    </location>
</feature>
<feature type="transmembrane region" description="Helical" evidence="3">
    <location>
        <begin position="21"/>
        <end position="44"/>
    </location>
</feature>
<dbReference type="NCBIfam" id="TIGR01076">
    <property type="entry name" value="sortase_fam"/>
    <property type="match status" value="1"/>
</dbReference>
<dbReference type="Pfam" id="PF04203">
    <property type="entry name" value="Sortase"/>
    <property type="match status" value="1"/>
</dbReference>
<dbReference type="GO" id="GO:0016787">
    <property type="term" value="F:hydrolase activity"/>
    <property type="evidence" value="ECO:0007669"/>
    <property type="project" value="UniProtKB-KW"/>
</dbReference>
<keyword evidence="5" id="KW-1185">Reference proteome</keyword>
<dbReference type="Gene3D" id="2.40.260.10">
    <property type="entry name" value="Sortase"/>
    <property type="match status" value="1"/>
</dbReference>